<dbReference type="Gene3D" id="3.30.200.20">
    <property type="entry name" value="Phosphorylase Kinase, domain 1"/>
    <property type="match status" value="1"/>
</dbReference>
<feature type="domain" description="Aminoglycoside phosphotransferase" evidence="1">
    <location>
        <begin position="107"/>
        <end position="314"/>
    </location>
</feature>
<evidence type="ECO:0000313" key="2">
    <source>
        <dbReference type="EMBL" id="QLI74186.1"/>
    </source>
</evidence>
<evidence type="ECO:0000313" key="3">
    <source>
        <dbReference type="Proteomes" id="UP000510686"/>
    </source>
</evidence>
<keyword evidence="3" id="KW-1185">Reference proteome</keyword>
<dbReference type="PANTHER" id="PTHR21310:SF15">
    <property type="entry name" value="AMINOGLYCOSIDE PHOSPHOTRANSFERASE DOMAIN-CONTAINING PROTEIN"/>
    <property type="match status" value="1"/>
</dbReference>
<protein>
    <recommendedName>
        <fullName evidence="1">Aminoglycoside phosphotransferase domain-containing protein</fullName>
    </recommendedName>
</protein>
<dbReference type="Proteomes" id="UP000510686">
    <property type="component" value="Chromosome 7"/>
</dbReference>
<evidence type="ECO:0000259" key="1">
    <source>
        <dbReference type="Pfam" id="PF01636"/>
    </source>
</evidence>
<dbReference type="RefSeq" id="XP_014539705.1">
    <property type="nucleotide sequence ID" value="XM_014684219.1"/>
</dbReference>
<dbReference type="Pfam" id="PF01636">
    <property type="entry name" value="APH"/>
    <property type="match status" value="1"/>
</dbReference>
<dbReference type="InterPro" id="IPR011009">
    <property type="entry name" value="Kinase-like_dom_sf"/>
</dbReference>
<sequence length="428" mass="47120">MNAASGTTTVLGSDSWIGADATQSDDAFHQRASAFVAAVKWDALLSISSHVRHGIPCKASDEFSVGHFNMVRRVVFDDQVSWVARLRMPPISDVPADREAASVARIMQVEVAGMRFLKAKTDVPVPKVHSYNTEQDNDVGAPYILMDYIHGNVASEMRLAKDCALGLYGTPEQDRSFRREMAMIQAVLATFTFDRIGSLYQDPATEEFFVGPDIETDKGPWSHSSDYFADVAEHALRVCVNNAAPDVLTGASLALPVIFTDLMKRFGGSNSNSSDGPAAPFCLTNRDLGPHNLLVDEEFHIVGVIDLDGIMAAPYEVAAQFPVLAGLDPEPPGHVETMPAALERIKRTEPLIREYNDMVKEIEECADSPERKIWNMMLSNGARVVQGLSQYKSHQKFVNDRWLDAYGRLLAECFNSTARSSFATKNRG</sequence>
<dbReference type="InterPro" id="IPR002575">
    <property type="entry name" value="Aminoglycoside_PTrfase"/>
</dbReference>
<proteinExistence type="predicted"/>
<dbReference type="GeneID" id="26247536"/>
<dbReference type="SUPFAM" id="SSF56112">
    <property type="entry name" value="Protein kinase-like (PK-like)"/>
    <property type="match status" value="1"/>
</dbReference>
<dbReference type="KEGG" id="mbrn:26247536"/>
<accession>A0A7D5ZBT0</accession>
<gene>
    <name evidence="2" type="ORF">G6M90_00g114050</name>
</gene>
<dbReference type="PANTHER" id="PTHR21310">
    <property type="entry name" value="AMINOGLYCOSIDE PHOSPHOTRANSFERASE-RELATED-RELATED"/>
    <property type="match status" value="1"/>
</dbReference>
<reference evidence="2 3" key="1">
    <citation type="submission" date="2020-07" db="EMBL/GenBank/DDBJ databases">
        <title>Telomere length de novo assembly of all 7 chromosomes of the fungus, Metarhizium brunneum, using a novel assembly pipeline.</title>
        <authorList>
            <person name="Saud z."/>
            <person name="Kortsinoglou A."/>
            <person name="Kouvelis V.N."/>
            <person name="Butt T.M."/>
        </authorList>
    </citation>
    <scope>NUCLEOTIDE SEQUENCE [LARGE SCALE GENOMIC DNA]</scope>
    <source>
        <strain evidence="2 3">4556</strain>
    </source>
</reference>
<name>A0A7D5ZBT0_9HYPO</name>
<dbReference type="AlphaFoldDB" id="A0A7D5ZBT0"/>
<organism evidence="2 3">
    <name type="scientific">Metarhizium brunneum</name>
    <dbReference type="NCBI Taxonomy" id="500148"/>
    <lineage>
        <taxon>Eukaryota</taxon>
        <taxon>Fungi</taxon>
        <taxon>Dikarya</taxon>
        <taxon>Ascomycota</taxon>
        <taxon>Pezizomycotina</taxon>
        <taxon>Sordariomycetes</taxon>
        <taxon>Hypocreomycetidae</taxon>
        <taxon>Hypocreales</taxon>
        <taxon>Clavicipitaceae</taxon>
        <taxon>Metarhizium</taxon>
    </lineage>
</organism>
<dbReference type="InterPro" id="IPR051678">
    <property type="entry name" value="AGP_Transferase"/>
</dbReference>
<dbReference type="EMBL" id="CP058938">
    <property type="protein sequence ID" value="QLI74186.1"/>
    <property type="molecule type" value="Genomic_DNA"/>
</dbReference>
<dbReference type="OrthoDB" id="10003767at2759"/>